<sequence>MSDAWASSSDRYTAPQETDAWAGDAAAQGKVGTQRLLVVETGPPTQEVSKALGLAEGDQVVVRRRLILADDQPVEIAESYYPASVAVGTPLAEHKKIRGGAVRVLIEAGRRLDESVEHVTAERAGESADLLQVDANEPLIVQRRVSSTDGIGPSEYAVNRMVAARTVDLEYRMRNTPK</sequence>
<feature type="domain" description="UbiC transcription regulator-associated" evidence="2">
    <location>
        <begin position="27"/>
        <end position="167"/>
    </location>
</feature>
<keyword evidence="4" id="KW-1185">Reference proteome</keyword>
<dbReference type="Proteomes" id="UP000598174">
    <property type="component" value="Unassembled WGS sequence"/>
</dbReference>
<evidence type="ECO:0000259" key="2">
    <source>
        <dbReference type="SMART" id="SM00866"/>
    </source>
</evidence>
<organism evidence="3 4">
    <name type="scientific">Paractinoplanes ferrugineus</name>
    <dbReference type="NCBI Taxonomy" id="113564"/>
    <lineage>
        <taxon>Bacteria</taxon>
        <taxon>Bacillati</taxon>
        <taxon>Actinomycetota</taxon>
        <taxon>Actinomycetes</taxon>
        <taxon>Micromonosporales</taxon>
        <taxon>Micromonosporaceae</taxon>
        <taxon>Paractinoplanes</taxon>
    </lineage>
</organism>
<dbReference type="GO" id="GO:0045892">
    <property type="term" value="P:negative regulation of DNA-templated transcription"/>
    <property type="evidence" value="ECO:0007669"/>
    <property type="project" value="TreeGrafter"/>
</dbReference>
<dbReference type="InterPro" id="IPR050679">
    <property type="entry name" value="Bact_HTH_transcr_reg"/>
</dbReference>
<dbReference type="Gene3D" id="3.40.1410.10">
    <property type="entry name" value="Chorismate lyase-like"/>
    <property type="match status" value="1"/>
</dbReference>
<name>A0A919JGJ4_9ACTN</name>
<dbReference type="EMBL" id="BOMM01000100">
    <property type="protein sequence ID" value="GIE16806.1"/>
    <property type="molecule type" value="Genomic_DNA"/>
</dbReference>
<dbReference type="GO" id="GO:0003677">
    <property type="term" value="F:DNA binding"/>
    <property type="evidence" value="ECO:0007669"/>
    <property type="project" value="InterPro"/>
</dbReference>
<evidence type="ECO:0000313" key="3">
    <source>
        <dbReference type="EMBL" id="GIE16806.1"/>
    </source>
</evidence>
<dbReference type="RefSeq" id="WP_203823126.1">
    <property type="nucleotide sequence ID" value="NZ_BAAABP010000005.1"/>
</dbReference>
<comment type="caution">
    <text evidence="3">The sequence shown here is derived from an EMBL/GenBank/DDBJ whole genome shotgun (WGS) entry which is preliminary data.</text>
</comment>
<dbReference type="Pfam" id="PF07702">
    <property type="entry name" value="UTRA"/>
    <property type="match status" value="1"/>
</dbReference>
<feature type="compositionally biased region" description="Polar residues" evidence="1">
    <location>
        <begin position="1"/>
        <end position="11"/>
    </location>
</feature>
<proteinExistence type="predicted"/>
<dbReference type="PANTHER" id="PTHR44846">
    <property type="entry name" value="MANNOSYL-D-GLYCERATE TRANSPORT/METABOLISM SYSTEM REPRESSOR MNGR-RELATED"/>
    <property type="match status" value="1"/>
</dbReference>
<dbReference type="SMART" id="SM00866">
    <property type="entry name" value="UTRA"/>
    <property type="match status" value="1"/>
</dbReference>
<accession>A0A919JGJ4</accession>
<dbReference type="InterPro" id="IPR028978">
    <property type="entry name" value="Chorismate_lyase_/UTRA_dom_sf"/>
</dbReference>
<evidence type="ECO:0000313" key="4">
    <source>
        <dbReference type="Proteomes" id="UP000598174"/>
    </source>
</evidence>
<dbReference type="InterPro" id="IPR011663">
    <property type="entry name" value="UTRA"/>
</dbReference>
<dbReference type="SUPFAM" id="SSF64288">
    <property type="entry name" value="Chorismate lyase-like"/>
    <property type="match status" value="1"/>
</dbReference>
<feature type="region of interest" description="Disordered" evidence="1">
    <location>
        <begin position="1"/>
        <end position="27"/>
    </location>
</feature>
<protein>
    <recommendedName>
        <fullName evidence="2">UbiC transcription regulator-associated domain-containing protein</fullName>
    </recommendedName>
</protein>
<reference evidence="3" key="1">
    <citation type="submission" date="2021-01" db="EMBL/GenBank/DDBJ databases">
        <title>Whole genome shotgun sequence of Actinoplanes ferrugineus NBRC 15555.</title>
        <authorList>
            <person name="Komaki H."/>
            <person name="Tamura T."/>
        </authorList>
    </citation>
    <scope>NUCLEOTIDE SEQUENCE</scope>
    <source>
        <strain evidence="3">NBRC 15555</strain>
    </source>
</reference>
<dbReference type="PANTHER" id="PTHR44846:SF17">
    <property type="entry name" value="GNTR-FAMILY TRANSCRIPTIONAL REGULATOR"/>
    <property type="match status" value="1"/>
</dbReference>
<gene>
    <name evidence="3" type="ORF">Afe05nite_86460</name>
</gene>
<evidence type="ECO:0000256" key="1">
    <source>
        <dbReference type="SAM" id="MobiDB-lite"/>
    </source>
</evidence>
<dbReference type="AlphaFoldDB" id="A0A919JGJ4"/>